<dbReference type="Proteomes" id="UP001302494">
    <property type="component" value="Chromosome"/>
</dbReference>
<reference evidence="2 3" key="1">
    <citation type="submission" date="2023-01" db="EMBL/GenBank/DDBJ databases">
        <title>Cultivation and genomic characterization of new, ubiquitous marine nitrite-oxidizing bacteria from the Nitrospirales.</title>
        <authorList>
            <person name="Mueller A.J."/>
            <person name="Daebeler A."/>
            <person name="Herbold C.W."/>
            <person name="Kirkegaard R.H."/>
            <person name="Daims H."/>
        </authorList>
    </citation>
    <scope>NUCLEOTIDE SEQUENCE [LARGE SCALE GENOMIC DNA]</scope>
    <source>
        <strain evidence="2 3">DK</strain>
    </source>
</reference>
<sequence>MWPFRKQIAPSEFRLNRPTGFQGVEVRLADLLNMRHQTGVLGIKTRKRVHTLLAGGERSPFKGRGMDFEESRRYQPGDDVRLMDWRVMARTHEPYLKVFREERERPVFIVVDNRKGMRFGTKVAFKSVIAAHAAALLGWASQERGDRVGGVVFSDVDHVELRPRGGRTGVLQLLNILAQDSAHSSQMVERQSPTTSPFYLALNRVQATAKPGSLIFLLSDFRDWDHQTKQTLIRLGGHQDVVAIFMYDQLEQEPPPAGQYPVTDGTRMGILNTGSTNIIQSYSACFRERYEDVRTLCLTRGIGFIPLGTHDDILFQLRGGLQDLGHRRSAHHSMA</sequence>
<dbReference type="EMBL" id="CP116968">
    <property type="protein sequence ID" value="WNM61133.1"/>
    <property type="molecule type" value="Genomic_DNA"/>
</dbReference>
<keyword evidence="3" id="KW-1185">Reference proteome</keyword>
<proteinExistence type="predicted"/>
<evidence type="ECO:0000313" key="3">
    <source>
        <dbReference type="Proteomes" id="UP001302494"/>
    </source>
</evidence>
<dbReference type="AlphaFoldDB" id="A0AA96GG59"/>
<gene>
    <name evidence="2" type="ORF">PQG83_15405</name>
</gene>
<accession>A0AA96GG59</accession>
<dbReference type="InterPro" id="IPR036465">
    <property type="entry name" value="vWFA_dom_sf"/>
</dbReference>
<feature type="domain" description="DUF58" evidence="1">
    <location>
        <begin position="70"/>
        <end position="291"/>
    </location>
</feature>
<protein>
    <submittedName>
        <fullName evidence="2">DUF58 domain-containing protein</fullName>
    </submittedName>
</protein>
<organism evidence="2 3">
    <name type="scientific">Candidatus Nitrospira neomarina</name>
    <dbReference type="NCBI Taxonomy" id="3020899"/>
    <lineage>
        <taxon>Bacteria</taxon>
        <taxon>Pseudomonadati</taxon>
        <taxon>Nitrospirota</taxon>
        <taxon>Nitrospiria</taxon>
        <taxon>Nitrospirales</taxon>
        <taxon>Nitrospiraceae</taxon>
        <taxon>Nitrospira</taxon>
    </lineage>
</organism>
<dbReference type="Pfam" id="PF01882">
    <property type="entry name" value="DUF58"/>
    <property type="match status" value="1"/>
</dbReference>
<dbReference type="InterPro" id="IPR002881">
    <property type="entry name" value="DUF58"/>
</dbReference>
<dbReference type="PANTHER" id="PTHR33608:SF12">
    <property type="entry name" value="DUF58 DOMAIN-CONTAINING PROTEIN"/>
    <property type="match status" value="1"/>
</dbReference>
<evidence type="ECO:0000259" key="1">
    <source>
        <dbReference type="Pfam" id="PF01882"/>
    </source>
</evidence>
<dbReference type="KEGG" id="nneo:PQG83_15405"/>
<evidence type="ECO:0000313" key="2">
    <source>
        <dbReference type="EMBL" id="WNM61133.1"/>
    </source>
</evidence>
<dbReference type="SUPFAM" id="SSF53300">
    <property type="entry name" value="vWA-like"/>
    <property type="match status" value="1"/>
</dbReference>
<dbReference type="RefSeq" id="WP_312742859.1">
    <property type="nucleotide sequence ID" value="NZ_CP116968.1"/>
</dbReference>
<dbReference type="PANTHER" id="PTHR33608">
    <property type="entry name" value="BLL2464 PROTEIN"/>
    <property type="match status" value="1"/>
</dbReference>
<name>A0AA96GG59_9BACT</name>